<evidence type="ECO:0000313" key="2">
    <source>
        <dbReference type="Proteomes" id="UP001218188"/>
    </source>
</evidence>
<accession>A0AAD6X5G3</accession>
<dbReference type="Proteomes" id="UP001218188">
    <property type="component" value="Unassembled WGS sequence"/>
</dbReference>
<name>A0AAD6X5G3_9AGAR</name>
<reference evidence="1" key="1">
    <citation type="submission" date="2023-03" db="EMBL/GenBank/DDBJ databases">
        <title>Massive genome expansion in bonnet fungi (Mycena s.s.) driven by repeated elements and novel gene families across ecological guilds.</title>
        <authorList>
            <consortium name="Lawrence Berkeley National Laboratory"/>
            <person name="Harder C.B."/>
            <person name="Miyauchi S."/>
            <person name="Viragh M."/>
            <person name="Kuo A."/>
            <person name="Thoen E."/>
            <person name="Andreopoulos B."/>
            <person name="Lu D."/>
            <person name="Skrede I."/>
            <person name="Drula E."/>
            <person name="Henrissat B."/>
            <person name="Morin E."/>
            <person name="Kohler A."/>
            <person name="Barry K."/>
            <person name="LaButti K."/>
            <person name="Morin E."/>
            <person name="Salamov A."/>
            <person name="Lipzen A."/>
            <person name="Mereny Z."/>
            <person name="Hegedus B."/>
            <person name="Baldrian P."/>
            <person name="Stursova M."/>
            <person name="Weitz H."/>
            <person name="Taylor A."/>
            <person name="Grigoriev I.V."/>
            <person name="Nagy L.G."/>
            <person name="Martin F."/>
            <person name="Kauserud H."/>
        </authorList>
    </citation>
    <scope>NUCLEOTIDE SEQUENCE</scope>
    <source>
        <strain evidence="1">CBHHK200</strain>
    </source>
</reference>
<proteinExistence type="predicted"/>
<evidence type="ECO:0000313" key="1">
    <source>
        <dbReference type="EMBL" id="KAJ7037297.1"/>
    </source>
</evidence>
<comment type="caution">
    <text evidence="1">The sequence shown here is derived from an EMBL/GenBank/DDBJ whole genome shotgun (WGS) entry which is preliminary data.</text>
</comment>
<sequence>MQSQGIYSAQRARPLQISLLAILRAISSQIPITRPKTRFFRTVSVPSLWCTPRGIQYCSRILVAGGRNNWCGG</sequence>
<organism evidence="1 2">
    <name type="scientific">Mycena alexandri</name>
    <dbReference type="NCBI Taxonomy" id="1745969"/>
    <lineage>
        <taxon>Eukaryota</taxon>
        <taxon>Fungi</taxon>
        <taxon>Dikarya</taxon>
        <taxon>Basidiomycota</taxon>
        <taxon>Agaricomycotina</taxon>
        <taxon>Agaricomycetes</taxon>
        <taxon>Agaricomycetidae</taxon>
        <taxon>Agaricales</taxon>
        <taxon>Marasmiineae</taxon>
        <taxon>Mycenaceae</taxon>
        <taxon>Mycena</taxon>
    </lineage>
</organism>
<dbReference type="EMBL" id="JARJCM010000038">
    <property type="protein sequence ID" value="KAJ7037297.1"/>
    <property type="molecule type" value="Genomic_DNA"/>
</dbReference>
<protein>
    <submittedName>
        <fullName evidence="1">Uncharacterized protein</fullName>
    </submittedName>
</protein>
<dbReference type="AlphaFoldDB" id="A0AAD6X5G3"/>
<keyword evidence="2" id="KW-1185">Reference proteome</keyword>
<gene>
    <name evidence="1" type="ORF">C8F04DRAFT_1093178</name>
</gene>